<dbReference type="SUPFAM" id="SSF51445">
    <property type="entry name" value="(Trans)glycosidases"/>
    <property type="match status" value="1"/>
</dbReference>
<dbReference type="EMBL" id="FQZE01000013">
    <property type="protein sequence ID" value="SHJ18907.1"/>
    <property type="molecule type" value="Genomic_DNA"/>
</dbReference>
<dbReference type="InterPro" id="IPR004199">
    <property type="entry name" value="B-gal_small/dom_5"/>
</dbReference>
<dbReference type="InterPro" id="IPR006103">
    <property type="entry name" value="Glyco_hydro_2_cat"/>
</dbReference>
<dbReference type="STRING" id="1168035.SAMN05444280_1131"/>
<dbReference type="InterPro" id="IPR023230">
    <property type="entry name" value="Glyco_hydro_2_CS"/>
</dbReference>
<evidence type="ECO:0000259" key="12">
    <source>
        <dbReference type="SMART" id="SM01038"/>
    </source>
</evidence>
<dbReference type="InterPro" id="IPR017853">
    <property type="entry name" value="GH"/>
</dbReference>
<evidence type="ECO:0000256" key="10">
    <source>
        <dbReference type="RuleBase" id="RU361154"/>
    </source>
</evidence>
<gene>
    <name evidence="13" type="ORF">SAMN05444280_1131</name>
</gene>
<comment type="catalytic activity">
    <reaction evidence="1 10">
        <text>Hydrolysis of terminal non-reducing beta-D-galactose residues in beta-D-galactosides.</text>
        <dbReference type="EC" id="3.2.1.23"/>
    </reaction>
</comment>
<dbReference type="SMART" id="SM01038">
    <property type="entry name" value="Bgal_small_N"/>
    <property type="match status" value="1"/>
</dbReference>
<evidence type="ECO:0000256" key="3">
    <source>
        <dbReference type="ARBA" id="ARBA00007401"/>
    </source>
</evidence>
<keyword evidence="8 10" id="KW-0326">Glycosidase</keyword>
<evidence type="ECO:0000256" key="9">
    <source>
        <dbReference type="ARBA" id="ARBA00032230"/>
    </source>
</evidence>
<dbReference type="GO" id="GO:0005990">
    <property type="term" value="P:lactose catabolic process"/>
    <property type="evidence" value="ECO:0007669"/>
    <property type="project" value="TreeGrafter"/>
</dbReference>
<dbReference type="Pfam" id="PF02929">
    <property type="entry name" value="Bgal_small_N"/>
    <property type="match status" value="1"/>
</dbReference>
<evidence type="ECO:0000256" key="5">
    <source>
        <dbReference type="ARBA" id="ARBA00012756"/>
    </source>
</evidence>
<dbReference type="InterPro" id="IPR006101">
    <property type="entry name" value="Glyco_hydro_2"/>
</dbReference>
<evidence type="ECO:0000256" key="11">
    <source>
        <dbReference type="SAM" id="SignalP"/>
    </source>
</evidence>
<dbReference type="AlphaFoldDB" id="A0A1M6H9M3"/>
<dbReference type="GO" id="GO:0030246">
    <property type="term" value="F:carbohydrate binding"/>
    <property type="evidence" value="ECO:0007669"/>
    <property type="project" value="InterPro"/>
</dbReference>
<evidence type="ECO:0000256" key="8">
    <source>
        <dbReference type="ARBA" id="ARBA00023295"/>
    </source>
</evidence>
<dbReference type="RefSeq" id="WP_073168853.1">
    <property type="nucleotide sequence ID" value="NZ_FQZE01000013.1"/>
</dbReference>
<evidence type="ECO:0000256" key="2">
    <source>
        <dbReference type="ARBA" id="ARBA00001913"/>
    </source>
</evidence>
<dbReference type="Gene3D" id="3.20.20.80">
    <property type="entry name" value="Glycosidases"/>
    <property type="match status" value="1"/>
</dbReference>
<protein>
    <recommendedName>
        <fullName evidence="5 10">Beta-galactosidase</fullName>
        <ecNumber evidence="5 10">3.2.1.23</ecNumber>
    </recommendedName>
    <alternativeName>
        <fullName evidence="9 10">Lactase</fullName>
    </alternativeName>
</protein>
<comment type="subunit">
    <text evidence="4">Monomer.</text>
</comment>
<dbReference type="InterPro" id="IPR036156">
    <property type="entry name" value="Beta-gal/glucu_dom_sf"/>
</dbReference>
<feature type="domain" description="Beta galactosidase small chain/" evidence="12">
    <location>
        <begin position="765"/>
        <end position="1054"/>
    </location>
</feature>
<dbReference type="InterPro" id="IPR050347">
    <property type="entry name" value="Bact_Beta-galactosidase"/>
</dbReference>
<dbReference type="SUPFAM" id="SSF49785">
    <property type="entry name" value="Galactose-binding domain-like"/>
    <property type="match status" value="1"/>
</dbReference>
<dbReference type="GO" id="GO:0009341">
    <property type="term" value="C:beta-galactosidase complex"/>
    <property type="evidence" value="ECO:0007669"/>
    <property type="project" value="InterPro"/>
</dbReference>
<dbReference type="GO" id="GO:0004565">
    <property type="term" value="F:beta-galactosidase activity"/>
    <property type="evidence" value="ECO:0007669"/>
    <property type="project" value="UniProtKB-EC"/>
</dbReference>
<dbReference type="PANTHER" id="PTHR46323:SF2">
    <property type="entry name" value="BETA-GALACTOSIDASE"/>
    <property type="match status" value="1"/>
</dbReference>
<dbReference type="Pfam" id="PF02836">
    <property type="entry name" value="Glyco_hydro_2_C"/>
    <property type="match status" value="1"/>
</dbReference>
<dbReference type="Gene3D" id="2.60.40.10">
    <property type="entry name" value="Immunoglobulins"/>
    <property type="match status" value="2"/>
</dbReference>
<dbReference type="EC" id="3.2.1.23" evidence="5 10"/>
<sequence>MMKRMYLTLPSLIFTILVLASCNRYTDYSNVPYEENDPPAWEDPTVFQINKLAPRAHFIPYKTVDQARAENKWQSPFLQSLNGTWEFNLSQNPSERPYWFFKDDFDTRDWDEIKVPSNWELEGFDYPIYTNVTYPHEKTPPVIQDHYNPVGSYKRTFSIPSDWDGKDIILHIGAASSMVNVWVNEEYVGYSEDSKTPAEFNISKFLKPGENSLAIEIFRWSDASYLEDQDFWRMSGITRDIYLLARNPQQIKDFKVLSGLDETYTNGQFSLAIDVLNEGESAGATEIEAVLYDNGNEVAAFTESVSNGKQNIQFEEEIPNAKLWSAEIPNLYELIITLKNNDEIVEVIRQDVGFRTIEIKDAMLLVNGRYVYMKGANLHEHHPVNGHVVDKETMLKDIEVMKSHNLNAVRTSHYPQPELWYELCNEYGLYVIDEANIESHGMGYGDESLAKDEDWKQAHLYRTKNMYERDKNQPSIVTWSLGNEAGNGVNFMATYNYLKMADPTRPVQYEQAHGGENTDIFCPMYMHIEGMERYTQTNPTKPLIQCEYAHAMGNSVGNLQDYWDVIEKYDVLQGGFIWDWVDQGLLTTNEEGEEFFAYGGDFGPEDVPSDGNFCLNGLVEPDRTVKPHLLEVKKVYQHIGFEPVDLQKGIFSIKNKYAFRNLSDFNFTWEVTGNGETIKSGELENINLNPGESENVTVDVSLQPEPGVEYFLNVSASLKEKDGLLEAGTELAAEQFELPFSAPEKMLAVAGMPEVSVDETDNEVVVSGEGFTVTFDKNAGLISSYKTGDREFLQSGPVPNFWRAPIDNDYGNNLHNRSRVWRKAGENRRIIAVAVSRKANNLVEVEFKFDLADENNEKIADYRSSYSVYGSGDVLVENHFKMTKDDLPEIVRMGMNLVMPHEYDQMTWLGRGPHESYWDRKTSALVGLYNGAVADLGWEYLRPQENGNRTDVRWAAITNPEGYGLFFDGRPLLNVSAHHNLLEDFESPERTDGRQVEGVRVVNRHTTDVKPRDLTSVNIDYKQMGVGGDNSWGAWTHDEYRLTEDEYSYSFRMKAISPEDNPKEMGKQKL</sequence>
<dbReference type="Gene3D" id="2.60.120.260">
    <property type="entry name" value="Galactose-binding domain-like"/>
    <property type="match status" value="1"/>
</dbReference>
<keyword evidence="11" id="KW-0732">Signal</keyword>
<dbReference type="SUPFAM" id="SSF74650">
    <property type="entry name" value="Galactose mutarotase-like"/>
    <property type="match status" value="1"/>
</dbReference>
<keyword evidence="7" id="KW-0106">Calcium</keyword>
<dbReference type="Pfam" id="PF02837">
    <property type="entry name" value="Glyco_hydro_2_N"/>
    <property type="match status" value="1"/>
</dbReference>
<dbReference type="PROSITE" id="PS51257">
    <property type="entry name" value="PROKAR_LIPOPROTEIN"/>
    <property type="match status" value="1"/>
</dbReference>
<dbReference type="Pfam" id="PF00703">
    <property type="entry name" value="Glyco_hydro_2"/>
    <property type="match status" value="1"/>
</dbReference>
<feature type="signal peptide" evidence="11">
    <location>
        <begin position="1"/>
        <end position="20"/>
    </location>
</feature>
<evidence type="ECO:0000256" key="4">
    <source>
        <dbReference type="ARBA" id="ARBA00011245"/>
    </source>
</evidence>
<comment type="similarity">
    <text evidence="3 10">Belongs to the glycosyl hydrolase 2 family.</text>
</comment>
<organism evidence="13 14">
    <name type="scientific">Tangfeifania diversioriginum</name>
    <dbReference type="NCBI Taxonomy" id="1168035"/>
    <lineage>
        <taxon>Bacteria</taxon>
        <taxon>Pseudomonadati</taxon>
        <taxon>Bacteroidota</taxon>
        <taxon>Bacteroidia</taxon>
        <taxon>Marinilabiliales</taxon>
        <taxon>Prolixibacteraceae</taxon>
        <taxon>Tangfeifania</taxon>
    </lineage>
</organism>
<dbReference type="FunFam" id="3.20.20.80:FF:000121">
    <property type="entry name" value="Beta-galactosidase"/>
    <property type="match status" value="1"/>
</dbReference>
<keyword evidence="14" id="KW-1185">Reference proteome</keyword>
<proteinExistence type="inferred from homology"/>
<dbReference type="InterPro" id="IPR006102">
    <property type="entry name" value="Ig-like_GH2"/>
</dbReference>
<dbReference type="InterPro" id="IPR008979">
    <property type="entry name" value="Galactose-bd-like_sf"/>
</dbReference>
<feature type="chain" id="PRO_5012725818" description="Beta-galactosidase" evidence="11">
    <location>
        <begin position="21"/>
        <end position="1070"/>
    </location>
</feature>
<dbReference type="InterPro" id="IPR013783">
    <property type="entry name" value="Ig-like_fold"/>
</dbReference>
<comment type="cofactor">
    <cofactor evidence="2">
        <name>Ca(2+)</name>
        <dbReference type="ChEBI" id="CHEBI:29108"/>
    </cofactor>
</comment>
<dbReference type="Gene3D" id="2.70.98.10">
    <property type="match status" value="1"/>
</dbReference>
<evidence type="ECO:0000313" key="14">
    <source>
        <dbReference type="Proteomes" id="UP000184050"/>
    </source>
</evidence>
<evidence type="ECO:0000256" key="6">
    <source>
        <dbReference type="ARBA" id="ARBA00022801"/>
    </source>
</evidence>
<dbReference type="SUPFAM" id="SSF49303">
    <property type="entry name" value="beta-Galactosidase/glucuronidase domain"/>
    <property type="match status" value="2"/>
</dbReference>
<reference evidence="13 14" key="1">
    <citation type="submission" date="2016-11" db="EMBL/GenBank/DDBJ databases">
        <authorList>
            <person name="Jaros S."/>
            <person name="Januszkiewicz K."/>
            <person name="Wedrychowicz H."/>
        </authorList>
    </citation>
    <scope>NUCLEOTIDE SEQUENCE [LARGE SCALE GENOMIC DNA]</scope>
    <source>
        <strain evidence="13 14">DSM 27063</strain>
    </source>
</reference>
<evidence type="ECO:0000313" key="13">
    <source>
        <dbReference type="EMBL" id="SHJ18907.1"/>
    </source>
</evidence>
<dbReference type="InterPro" id="IPR014718">
    <property type="entry name" value="GH-type_carb-bd"/>
</dbReference>
<name>A0A1M6H9M3_9BACT</name>
<dbReference type="PANTHER" id="PTHR46323">
    <property type="entry name" value="BETA-GALACTOSIDASE"/>
    <property type="match status" value="1"/>
</dbReference>
<keyword evidence="6 10" id="KW-0378">Hydrolase</keyword>
<dbReference type="InterPro" id="IPR032312">
    <property type="entry name" value="LacZ_4"/>
</dbReference>
<dbReference type="InterPro" id="IPR011013">
    <property type="entry name" value="Gal_mutarotase_sf_dom"/>
</dbReference>
<dbReference type="Pfam" id="PF16353">
    <property type="entry name" value="LacZ_4"/>
    <property type="match status" value="1"/>
</dbReference>
<evidence type="ECO:0000256" key="7">
    <source>
        <dbReference type="ARBA" id="ARBA00022837"/>
    </source>
</evidence>
<dbReference type="InterPro" id="IPR006104">
    <property type="entry name" value="Glyco_hydro_2_N"/>
</dbReference>
<dbReference type="PRINTS" id="PR00132">
    <property type="entry name" value="GLHYDRLASE2"/>
</dbReference>
<dbReference type="OrthoDB" id="9801077at2"/>
<dbReference type="PROSITE" id="PS00719">
    <property type="entry name" value="GLYCOSYL_HYDROL_F2_1"/>
    <property type="match status" value="1"/>
</dbReference>
<evidence type="ECO:0000256" key="1">
    <source>
        <dbReference type="ARBA" id="ARBA00001412"/>
    </source>
</evidence>
<dbReference type="Proteomes" id="UP000184050">
    <property type="component" value="Unassembled WGS sequence"/>
</dbReference>
<accession>A0A1M6H9M3</accession>